<gene>
    <name evidence="7" type="ORF">COU83_02125</name>
</gene>
<dbReference type="GO" id="GO:0005524">
    <property type="term" value="F:ATP binding"/>
    <property type="evidence" value="ECO:0007669"/>
    <property type="project" value="InterPro"/>
</dbReference>
<dbReference type="InterPro" id="IPR010994">
    <property type="entry name" value="RuvA_2-like"/>
</dbReference>
<dbReference type="GO" id="GO:0006310">
    <property type="term" value="P:DNA recombination"/>
    <property type="evidence" value="ECO:0007669"/>
    <property type="project" value="UniProtKB-KW"/>
</dbReference>
<dbReference type="SUPFAM" id="SSF46929">
    <property type="entry name" value="DNA helicase RuvA subunit, C-terminal domain"/>
    <property type="match status" value="1"/>
</dbReference>
<dbReference type="Pfam" id="PF14520">
    <property type="entry name" value="HHH_5"/>
    <property type="match status" value="1"/>
</dbReference>
<evidence type="ECO:0000256" key="3">
    <source>
        <dbReference type="ARBA" id="ARBA00023125"/>
    </source>
</evidence>
<feature type="domain" description="Helix-hairpin-helix DNA-binding motif class 1" evidence="6">
    <location>
        <begin position="51"/>
        <end position="70"/>
    </location>
</feature>
<comment type="caution">
    <text evidence="7">The sequence shown here is derived from an EMBL/GenBank/DDBJ whole genome shotgun (WGS) entry which is preliminary data.</text>
</comment>
<keyword evidence="4" id="KW-0233">DNA recombination</keyword>
<dbReference type="InterPro" id="IPR003583">
    <property type="entry name" value="Hlx-hairpin-Hlx_DNA-bd_motif"/>
</dbReference>
<dbReference type="GO" id="GO:0009379">
    <property type="term" value="C:Holliday junction helicase complex"/>
    <property type="evidence" value="ECO:0007669"/>
    <property type="project" value="InterPro"/>
</dbReference>
<dbReference type="SUPFAM" id="SSF47781">
    <property type="entry name" value="RuvA domain 2-like"/>
    <property type="match status" value="1"/>
</dbReference>
<dbReference type="Proteomes" id="UP000231347">
    <property type="component" value="Unassembled WGS sequence"/>
</dbReference>
<dbReference type="AlphaFoldDB" id="A0A2M8KFS8"/>
<keyword evidence="5" id="KW-0234">DNA repair</keyword>
<keyword evidence="3" id="KW-0238">DNA-binding</keyword>
<evidence type="ECO:0000256" key="1">
    <source>
        <dbReference type="ARBA" id="ARBA00022490"/>
    </source>
</evidence>
<dbReference type="GO" id="GO:0009378">
    <property type="term" value="F:four-way junction helicase activity"/>
    <property type="evidence" value="ECO:0007669"/>
    <property type="project" value="InterPro"/>
</dbReference>
<dbReference type="EMBL" id="PFDY01000052">
    <property type="protein sequence ID" value="PJE58762.1"/>
    <property type="molecule type" value="Genomic_DNA"/>
</dbReference>
<reference evidence="8" key="1">
    <citation type="submission" date="2017-09" db="EMBL/GenBank/DDBJ databases">
        <title>Depth-based differentiation of microbial function through sediment-hosted aquifers and enrichment of novel symbionts in the deep terrestrial subsurface.</title>
        <authorList>
            <person name="Probst A.J."/>
            <person name="Ladd B."/>
            <person name="Jarett J.K."/>
            <person name="Geller-Mcgrath D.E."/>
            <person name="Sieber C.M.K."/>
            <person name="Emerson J.B."/>
            <person name="Anantharaman K."/>
            <person name="Thomas B.C."/>
            <person name="Malmstrom R."/>
            <person name="Stieglmeier M."/>
            <person name="Klingl A."/>
            <person name="Woyke T."/>
            <person name="Ryan C.M."/>
            <person name="Banfield J.F."/>
        </authorList>
    </citation>
    <scope>NUCLEOTIDE SEQUENCE [LARGE SCALE GENOMIC DNA]</scope>
</reference>
<evidence type="ECO:0000313" key="7">
    <source>
        <dbReference type="EMBL" id="PJE58762.1"/>
    </source>
</evidence>
<dbReference type="InterPro" id="IPR000085">
    <property type="entry name" value="RuvA"/>
</dbReference>
<dbReference type="SMART" id="SM00278">
    <property type="entry name" value="HhH1"/>
    <property type="match status" value="2"/>
</dbReference>
<evidence type="ECO:0000256" key="5">
    <source>
        <dbReference type="ARBA" id="ARBA00023204"/>
    </source>
</evidence>
<proteinExistence type="predicted"/>
<dbReference type="Gene3D" id="1.10.8.10">
    <property type="entry name" value="DNA helicase RuvA subunit, C-terminal domain"/>
    <property type="match status" value="1"/>
</dbReference>
<accession>A0A2M8KFS8</accession>
<dbReference type="Pfam" id="PF07499">
    <property type="entry name" value="RuvA_C"/>
    <property type="match status" value="1"/>
</dbReference>
<evidence type="ECO:0000259" key="6">
    <source>
        <dbReference type="SMART" id="SM00278"/>
    </source>
</evidence>
<protein>
    <recommendedName>
        <fullName evidence="6">Helix-hairpin-helix DNA-binding motif class 1 domain-containing protein</fullName>
    </recommendedName>
</protein>
<sequence>MSLFGFLDHQELELFEKLIQVSGVGPRMALNVLDCANWSAVEQAIASSDEKFLCQAKGVGQKLAQKIIVELKPKMVVLASAKTKSQLTTGNSDINTAATEALMALGYKKAEAQGAVRQISGKFKNVDEVVREALRILGS</sequence>
<keyword evidence="1" id="KW-0963">Cytoplasm</keyword>
<dbReference type="CDD" id="cd14332">
    <property type="entry name" value="UBA_RuvA_C"/>
    <property type="match status" value="1"/>
</dbReference>
<feature type="domain" description="Helix-hairpin-helix DNA-binding motif class 1" evidence="6">
    <location>
        <begin position="16"/>
        <end position="35"/>
    </location>
</feature>
<dbReference type="InterPro" id="IPR036267">
    <property type="entry name" value="RuvA_C_sf"/>
</dbReference>
<evidence type="ECO:0000256" key="4">
    <source>
        <dbReference type="ARBA" id="ARBA00023172"/>
    </source>
</evidence>
<organism evidence="7 8">
    <name type="scientific">Candidatus Portnoybacteria bacterium CG10_big_fil_rev_8_21_14_0_10_40_22</name>
    <dbReference type="NCBI Taxonomy" id="1974814"/>
    <lineage>
        <taxon>Bacteria</taxon>
        <taxon>Candidatus Portnoyibacteriota</taxon>
    </lineage>
</organism>
<dbReference type="InterPro" id="IPR011114">
    <property type="entry name" value="RuvA_C"/>
</dbReference>
<evidence type="ECO:0000256" key="2">
    <source>
        <dbReference type="ARBA" id="ARBA00022763"/>
    </source>
</evidence>
<dbReference type="GO" id="GO:0003677">
    <property type="term" value="F:DNA binding"/>
    <property type="evidence" value="ECO:0007669"/>
    <property type="project" value="UniProtKB-KW"/>
</dbReference>
<name>A0A2M8KFS8_9BACT</name>
<dbReference type="Gene3D" id="1.10.150.20">
    <property type="entry name" value="5' to 3' exonuclease, C-terminal subdomain"/>
    <property type="match status" value="1"/>
</dbReference>
<evidence type="ECO:0000313" key="8">
    <source>
        <dbReference type="Proteomes" id="UP000231347"/>
    </source>
</evidence>
<dbReference type="NCBIfam" id="TIGR00084">
    <property type="entry name" value="ruvA"/>
    <property type="match status" value="1"/>
</dbReference>
<keyword evidence="2" id="KW-0227">DNA damage</keyword>
<dbReference type="GO" id="GO:0006281">
    <property type="term" value="P:DNA repair"/>
    <property type="evidence" value="ECO:0007669"/>
    <property type="project" value="UniProtKB-KW"/>
</dbReference>